<keyword evidence="2" id="KW-0472">Membrane</keyword>
<dbReference type="Proteomes" id="UP000309128">
    <property type="component" value="Unassembled WGS sequence"/>
</dbReference>
<dbReference type="OrthoDB" id="3544042at2"/>
<keyword evidence="4" id="KW-1185">Reference proteome</keyword>
<comment type="caution">
    <text evidence="3">The sequence shown here is derived from an EMBL/GenBank/DDBJ whole genome shotgun (WGS) entry which is preliminary data.</text>
</comment>
<dbReference type="AlphaFoldDB" id="A0A5S4FFW1"/>
<organism evidence="3 4">
    <name type="scientific">Nonomuraea turkmeniaca</name>
    <dbReference type="NCBI Taxonomy" id="103838"/>
    <lineage>
        <taxon>Bacteria</taxon>
        <taxon>Bacillati</taxon>
        <taxon>Actinomycetota</taxon>
        <taxon>Actinomycetes</taxon>
        <taxon>Streptosporangiales</taxon>
        <taxon>Streptosporangiaceae</taxon>
        <taxon>Nonomuraea</taxon>
    </lineage>
</organism>
<gene>
    <name evidence="3" type="ORF">ETD86_50350</name>
</gene>
<evidence type="ECO:0000313" key="3">
    <source>
        <dbReference type="EMBL" id="TMR07846.1"/>
    </source>
</evidence>
<keyword evidence="2" id="KW-0812">Transmembrane</keyword>
<proteinExistence type="predicted"/>
<feature type="transmembrane region" description="Helical" evidence="2">
    <location>
        <begin position="6"/>
        <end position="29"/>
    </location>
</feature>
<feature type="compositionally biased region" description="Pro residues" evidence="1">
    <location>
        <begin position="110"/>
        <end position="126"/>
    </location>
</feature>
<evidence type="ECO:0000256" key="1">
    <source>
        <dbReference type="SAM" id="MobiDB-lite"/>
    </source>
</evidence>
<feature type="transmembrane region" description="Helical" evidence="2">
    <location>
        <begin position="78"/>
        <end position="102"/>
    </location>
</feature>
<reference evidence="3 4" key="1">
    <citation type="submission" date="2019-05" db="EMBL/GenBank/DDBJ databases">
        <title>Draft genome sequence of Nonomuraea turkmeniaca DSM 43926.</title>
        <authorList>
            <person name="Saricaoglu S."/>
            <person name="Isik K."/>
        </authorList>
    </citation>
    <scope>NUCLEOTIDE SEQUENCE [LARGE SCALE GENOMIC DNA]</scope>
    <source>
        <strain evidence="3 4">DSM 43926</strain>
    </source>
</reference>
<feature type="transmembrane region" description="Helical" evidence="2">
    <location>
        <begin position="41"/>
        <end position="58"/>
    </location>
</feature>
<protein>
    <submittedName>
        <fullName evidence="3">Uncharacterized protein</fullName>
    </submittedName>
</protein>
<accession>A0A5S4FFW1</accession>
<name>A0A5S4FFW1_9ACTN</name>
<sequence length="154" mass="16519">MTAIDTSSITIVSLAGLFLLGVLLVGGIIMMAMRRRDHGRPAVIGIMGCVVLLLGVVFDAARSLLIDLMSDVLGLTPTFVLSTAISLLFSLVGTGLLIWAVVARRDQRQPAPPHGPGWQPPQPPQPGWGQPQQPPFQQQPGWQNPQRPPFNDGS</sequence>
<feature type="region of interest" description="Disordered" evidence="1">
    <location>
        <begin position="108"/>
        <end position="154"/>
    </location>
</feature>
<dbReference type="EMBL" id="VCKY01000343">
    <property type="protein sequence ID" value="TMR07846.1"/>
    <property type="molecule type" value="Genomic_DNA"/>
</dbReference>
<dbReference type="RefSeq" id="WP_138673712.1">
    <property type="nucleotide sequence ID" value="NZ_VCKY01000343.1"/>
</dbReference>
<evidence type="ECO:0000313" key="4">
    <source>
        <dbReference type="Proteomes" id="UP000309128"/>
    </source>
</evidence>
<keyword evidence="2" id="KW-1133">Transmembrane helix</keyword>
<feature type="compositionally biased region" description="Low complexity" evidence="1">
    <location>
        <begin position="127"/>
        <end position="145"/>
    </location>
</feature>
<evidence type="ECO:0000256" key="2">
    <source>
        <dbReference type="SAM" id="Phobius"/>
    </source>
</evidence>